<sequence>MSLKLLEKFTRHRPVFYKSTISNRNKETTQPKQSEPVENKPIIKKNFGV</sequence>
<name>A0A1Z4M2Q5_9CYAN</name>
<dbReference type="Proteomes" id="UP000218418">
    <property type="component" value="Plasmid plasmid1"/>
</dbReference>
<gene>
    <name evidence="2" type="ORF">NIES267_72700</name>
</gene>
<evidence type="ECO:0000313" key="2">
    <source>
        <dbReference type="EMBL" id="BAY87746.1"/>
    </source>
</evidence>
<accession>A0A1Z4M2Q5</accession>
<evidence type="ECO:0000256" key="1">
    <source>
        <dbReference type="SAM" id="MobiDB-lite"/>
    </source>
</evidence>
<keyword evidence="3" id="KW-1185">Reference proteome</keyword>
<feature type="region of interest" description="Disordered" evidence="1">
    <location>
        <begin position="21"/>
        <end position="49"/>
    </location>
</feature>
<keyword evidence="2" id="KW-0614">Plasmid</keyword>
<protein>
    <submittedName>
        <fullName evidence="2">Uncharacterized protein</fullName>
    </submittedName>
</protein>
<proteinExistence type="predicted"/>
<evidence type="ECO:0000313" key="3">
    <source>
        <dbReference type="Proteomes" id="UP000218418"/>
    </source>
</evidence>
<geneLocation type="plasmid" evidence="3">
    <name>Plasmid1 dna</name>
</geneLocation>
<organism evidence="2 3">
    <name type="scientific">Calothrix parasitica NIES-267</name>
    <dbReference type="NCBI Taxonomy" id="1973488"/>
    <lineage>
        <taxon>Bacteria</taxon>
        <taxon>Bacillati</taxon>
        <taxon>Cyanobacteriota</taxon>
        <taxon>Cyanophyceae</taxon>
        <taxon>Nostocales</taxon>
        <taxon>Calotrichaceae</taxon>
        <taxon>Calothrix</taxon>
    </lineage>
</organism>
<dbReference type="EMBL" id="AP018228">
    <property type="protein sequence ID" value="BAY87746.1"/>
    <property type="molecule type" value="Genomic_DNA"/>
</dbReference>
<reference evidence="2 3" key="1">
    <citation type="submission" date="2017-06" db="EMBL/GenBank/DDBJ databases">
        <title>Genome sequencing of cyanobaciteial culture collection at National Institute for Environmental Studies (NIES).</title>
        <authorList>
            <person name="Hirose Y."/>
            <person name="Shimura Y."/>
            <person name="Fujisawa T."/>
            <person name="Nakamura Y."/>
            <person name="Kawachi M."/>
        </authorList>
    </citation>
    <scope>NUCLEOTIDE SEQUENCE [LARGE SCALE GENOMIC DNA]</scope>
    <source>
        <strain evidence="2 3">NIES-267</strain>
        <plasmid evidence="3">Plasmid1 dna</plasmid>
    </source>
</reference>
<dbReference type="AlphaFoldDB" id="A0A1Z4M2Q5"/>